<dbReference type="OrthoDB" id="3801523at2759"/>
<keyword evidence="2" id="KW-0812">Transmembrane</keyword>
<keyword evidence="4" id="KW-1185">Reference proteome</keyword>
<feature type="compositionally biased region" description="Low complexity" evidence="1">
    <location>
        <begin position="222"/>
        <end position="249"/>
    </location>
</feature>
<keyword evidence="2" id="KW-0472">Membrane</keyword>
<proteinExistence type="predicted"/>
<sequence>MGQQNTTVVGNKPPACTSALMVPRATFLDDYDPFARPCKDCTEKHEQIHVITHECLEGDALRCVIKAVPDNVLLEPEDYVRVGDILKLLQEADADNAENADAATTSTTDIETKTKDSLPPSWTGTLATSTARLAWNSTATATVITIIATPSEAKNSTSSTSPLSPLSSSSFLSTFTVSSSNTSTTILPTSTPTTFNSSLTSTTPPNTQTIEAPPGGWPVQRSSSTQLTPSDSISSSPLPSSPAHISISAKRPHRIPDTNINNGARYKRVAEYEPEPNDRIKDTPIKYAGFYARANPVPVGPARRQWRTKTPSYHNDDLWWAYVMCEQARLENEEAKPKNETSIANTGATNSTSNSSESDSASTTDKKTGLGNQRTRGIADTIAADKALNKRGKFSHLLFGEDWSESDNDSESTVERPYGQYTDYEDTNNDKIKRAVSIADAKSIVKALSKRGKLSHMLFGEDWSESDNDSESTVERPYGQYTDYEDTNNDKIKRTISIADAKSIVKALDKRGKFSHLLFGEDWSESDNDSESTVERPYGQYTDYEDTNDKTKRSIVIADAIAAGKAIRERQGKELETKTKRSISIADMVADDTARAALESKIATPSHKKRDFRLSDGVAESIAEKVALGDDQTLNPNNKFVKSLRHFMEPDALDARDNVVGNVVNTTPTASLNPEDVTWKHAPEFSILSLFAFLMVISAIGTGAFLWAVRSSIKALTLRNDEMKEVEKLSNVESFKDDE</sequence>
<name>A0A6A6S751_9PLEO</name>
<keyword evidence="2" id="KW-1133">Transmembrane helix</keyword>
<dbReference type="Proteomes" id="UP000799753">
    <property type="component" value="Unassembled WGS sequence"/>
</dbReference>
<feature type="region of interest" description="Disordered" evidence="1">
    <location>
        <begin position="97"/>
        <end position="122"/>
    </location>
</feature>
<protein>
    <submittedName>
        <fullName evidence="3">Uncharacterized protein</fullName>
    </submittedName>
</protein>
<feature type="region of interest" description="Disordered" evidence="1">
    <location>
        <begin position="180"/>
        <end position="260"/>
    </location>
</feature>
<reference evidence="3" key="1">
    <citation type="journal article" date="2020" name="Stud. Mycol.">
        <title>101 Dothideomycetes genomes: a test case for predicting lifestyles and emergence of pathogens.</title>
        <authorList>
            <person name="Haridas S."/>
            <person name="Albert R."/>
            <person name="Binder M."/>
            <person name="Bloem J."/>
            <person name="Labutti K."/>
            <person name="Salamov A."/>
            <person name="Andreopoulos B."/>
            <person name="Baker S."/>
            <person name="Barry K."/>
            <person name="Bills G."/>
            <person name="Bluhm B."/>
            <person name="Cannon C."/>
            <person name="Castanera R."/>
            <person name="Culley D."/>
            <person name="Daum C."/>
            <person name="Ezra D."/>
            <person name="Gonzalez J."/>
            <person name="Henrissat B."/>
            <person name="Kuo A."/>
            <person name="Liang C."/>
            <person name="Lipzen A."/>
            <person name="Lutzoni F."/>
            <person name="Magnuson J."/>
            <person name="Mondo S."/>
            <person name="Nolan M."/>
            <person name="Ohm R."/>
            <person name="Pangilinan J."/>
            <person name="Park H.-J."/>
            <person name="Ramirez L."/>
            <person name="Alfaro M."/>
            <person name="Sun H."/>
            <person name="Tritt A."/>
            <person name="Yoshinaga Y."/>
            <person name="Zwiers L.-H."/>
            <person name="Turgeon B."/>
            <person name="Goodwin S."/>
            <person name="Spatafora J."/>
            <person name="Crous P."/>
            <person name="Grigoriev I."/>
        </authorList>
    </citation>
    <scope>NUCLEOTIDE SEQUENCE</scope>
    <source>
        <strain evidence="3">CBS 473.64</strain>
    </source>
</reference>
<feature type="compositionally biased region" description="Low complexity" evidence="1">
    <location>
        <begin position="180"/>
        <end position="209"/>
    </location>
</feature>
<evidence type="ECO:0000256" key="2">
    <source>
        <dbReference type="SAM" id="Phobius"/>
    </source>
</evidence>
<feature type="region of interest" description="Disordered" evidence="1">
    <location>
        <begin position="333"/>
        <end position="372"/>
    </location>
</feature>
<organism evidence="3 4">
    <name type="scientific">Massarina eburnea CBS 473.64</name>
    <dbReference type="NCBI Taxonomy" id="1395130"/>
    <lineage>
        <taxon>Eukaryota</taxon>
        <taxon>Fungi</taxon>
        <taxon>Dikarya</taxon>
        <taxon>Ascomycota</taxon>
        <taxon>Pezizomycotina</taxon>
        <taxon>Dothideomycetes</taxon>
        <taxon>Pleosporomycetidae</taxon>
        <taxon>Pleosporales</taxon>
        <taxon>Massarineae</taxon>
        <taxon>Massarinaceae</taxon>
        <taxon>Massarina</taxon>
    </lineage>
</organism>
<evidence type="ECO:0000256" key="1">
    <source>
        <dbReference type="SAM" id="MobiDB-lite"/>
    </source>
</evidence>
<feature type="compositionally biased region" description="Low complexity" evidence="1">
    <location>
        <begin position="341"/>
        <end position="363"/>
    </location>
</feature>
<feature type="compositionally biased region" description="Low complexity" evidence="1">
    <location>
        <begin position="99"/>
        <end position="109"/>
    </location>
</feature>
<evidence type="ECO:0000313" key="4">
    <source>
        <dbReference type="Proteomes" id="UP000799753"/>
    </source>
</evidence>
<feature type="transmembrane region" description="Helical" evidence="2">
    <location>
        <begin position="687"/>
        <end position="709"/>
    </location>
</feature>
<dbReference type="AlphaFoldDB" id="A0A6A6S751"/>
<gene>
    <name evidence="3" type="ORF">P280DRAFT_505962</name>
</gene>
<accession>A0A6A6S751</accession>
<evidence type="ECO:0000313" key="3">
    <source>
        <dbReference type="EMBL" id="KAF2642573.1"/>
    </source>
</evidence>
<dbReference type="EMBL" id="MU006781">
    <property type="protein sequence ID" value="KAF2642573.1"/>
    <property type="molecule type" value="Genomic_DNA"/>
</dbReference>